<gene>
    <name evidence="1" type="ORF">OCBIM_22011446mg</name>
</gene>
<reference evidence="1" key="1">
    <citation type="submission" date="2015-07" db="EMBL/GenBank/DDBJ databases">
        <title>MeaNS - Measles Nucleotide Surveillance Program.</title>
        <authorList>
            <person name="Tran T."/>
            <person name="Druce J."/>
        </authorList>
    </citation>
    <scope>NUCLEOTIDE SEQUENCE</scope>
    <source>
        <strain evidence="1">UCB-OBI-ISO-001</strain>
        <tissue evidence="1">Gonad</tissue>
    </source>
</reference>
<dbReference type="Gene3D" id="3.30.420.10">
    <property type="entry name" value="Ribonuclease H-like superfamily/Ribonuclease H"/>
    <property type="match status" value="1"/>
</dbReference>
<accession>A0A0L8FPY9</accession>
<dbReference type="AlphaFoldDB" id="A0A0L8FPY9"/>
<evidence type="ECO:0000313" key="1">
    <source>
        <dbReference type="EMBL" id="KOF66749.1"/>
    </source>
</evidence>
<organism evidence="1">
    <name type="scientific">Octopus bimaculoides</name>
    <name type="common">California two-spotted octopus</name>
    <dbReference type="NCBI Taxonomy" id="37653"/>
    <lineage>
        <taxon>Eukaryota</taxon>
        <taxon>Metazoa</taxon>
        <taxon>Spiralia</taxon>
        <taxon>Lophotrochozoa</taxon>
        <taxon>Mollusca</taxon>
        <taxon>Cephalopoda</taxon>
        <taxon>Coleoidea</taxon>
        <taxon>Octopodiformes</taxon>
        <taxon>Octopoda</taxon>
        <taxon>Incirrata</taxon>
        <taxon>Octopodidae</taxon>
        <taxon>Octopus</taxon>
    </lineage>
</organism>
<sequence>MTEKQAQDLCLVGLVRDNLLRNTQKQSHGQCVQQMHWLNMEIQLKQPDPKHCMLLQHSNKKPHVANLIKNAIQVLSGKVLLHLLYSPDIAPLIITFQLLSNSL</sequence>
<dbReference type="InterPro" id="IPR036397">
    <property type="entry name" value="RNaseH_sf"/>
</dbReference>
<dbReference type="EMBL" id="KQ427751">
    <property type="protein sequence ID" value="KOF66749.1"/>
    <property type="molecule type" value="Genomic_DNA"/>
</dbReference>
<name>A0A0L8FPY9_OCTBM</name>
<protein>
    <submittedName>
        <fullName evidence="1">Uncharacterized protein</fullName>
    </submittedName>
</protein>
<proteinExistence type="predicted"/>
<dbReference type="GO" id="GO:0003676">
    <property type="term" value="F:nucleic acid binding"/>
    <property type="evidence" value="ECO:0007669"/>
    <property type="project" value="InterPro"/>
</dbReference>